<feature type="compositionally biased region" description="Basic and acidic residues" evidence="1">
    <location>
        <begin position="87"/>
        <end position="97"/>
    </location>
</feature>
<reference evidence="2" key="1">
    <citation type="journal article" date="2023" name="Mol. Phylogenet. Evol.">
        <title>Genome-scale phylogeny and comparative genomics of the fungal order Sordariales.</title>
        <authorList>
            <person name="Hensen N."/>
            <person name="Bonometti L."/>
            <person name="Westerberg I."/>
            <person name="Brannstrom I.O."/>
            <person name="Guillou S."/>
            <person name="Cros-Aarteil S."/>
            <person name="Calhoun S."/>
            <person name="Haridas S."/>
            <person name="Kuo A."/>
            <person name="Mondo S."/>
            <person name="Pangilinan J."/>
            <person name="Riley R."/>
            <person name="LaButti K."/>
            <person name="Andreopoulos B."/>
            <person name="Lipzen A."/>
            <person name="Chen C."/>
            <person name="Yan M."/>
            <person name="Daum C."/>
            <person name="Ng V."/>
            <person name="Clum A."/>
            <person name="Steindorff A."/>
            <person name="Ohm R.A."/>
            <person name="Martin F."/>
            <person name="Silar P."/>
            <person name="Natvig D.O."/>
            <person name="Lalanne C."/>
            <person name="Gautier V."/>
            <person name="Ament-Velasquez S.L."/>
            <person name="Kruys A."/>
            <person name="Hutchinson M.I."/>
            <person name="Powell A.J."/>
            <person name="Barry K."/>
            <person name="Miller A.N."/>
            <person name="Grigoriev I.V."/>
            <person name="Debuchy R."/>
            <person name="Gladieux P."/>
            <person name="Hiltunen Thoren M."/>
            <person name="Johannesson H."/>
        </authorList>
    </citation>
    <scope>NUCLEOTIDE SEQUENCE</scope>
    <source>
        <strain evidence="2">CBS 103.79</strain>
    </source>
</reference>
<feature type="compositionally biased region" description="Pro residues" evidence="1">
    <location>
        <begin position="19"/>
        <end position="32"/>
    </location>
</feature>
<feature type="region of interest" description="Disordered" evidence="1">
    <location>
        <begin position="112"/>
        <end position="140"/>
    </location>
</feature>
<feature type="compositionally biased region" description="Polar residues" evidence="1">
    <location>
        <begin position="540"/>
        <end position="549"/>
    </location>
</feature>
<evidence type="ECO:0000256" key="1">
    <source>
        <dbReference type="SAM" id="MobiDB-lite"/>
    </source>
</evidence>
<comment type="caution">
    <text evidence="2">The sequence shown here is derived from an EMBL/GenBank/DDBJ whole genome shotgun (WGS) entry which is preliminary data.</text>
</comment>
<feature type="compositionally biased region" description="Polar residues" evidence="1">
    <location>
        <begin position="112"/>
        <end position="122"/>
    </location>
</feature>
<gene>
    <name evidence="2" type="ORF">C8A05DRAFT_34610</name>
</gene>
<evidence type="ECO:0000313" key="2">
    <source>
        <dbReference type="EMBL" id="KAK3901694.1"/>
    </source>
</evidence>
<reference evidence="2" key="2">
    <citation type="submission" date="2023-05" db="EMBL/GenBank/DDBJ databases">
        <authorList>
            <consortium name="Lawrence Berkeley National Laboratory"/>
            <person name="Steindorff A."/>
            <person name="Hensen N."/>
            <person name="Bonometti L."/>
            <person name="Westerberg I."/>
            <person name="Brannstrom I.O."/>
            <person name="Guillou S."/>
            <person name="Cros-Aarteil S."/>
            <person name="Calhoun S."/>
            <person name="Haridas S."/>
            <person name="Kuo A."/>
            <person name="Mondo S."/>
            <person name="Pangilinan J."/>
            <person name="Riley R."/>
            <person name="Labutti K."/>
            <person name="Andreopoulos B."/>
            <person name="Lipzen A."/>
            <person name="Chen C."/>
            <person name="Yanf M."/>
            <person name="Daum C."/>
            <person name="Ng V."/>
            <person name="Clum A."/>
            <person name="Ohm R."/>
            <person name="Martin F."/>
            <person name="Silar P."/>
            <person name="Natvig D."/>
            <person name="Lalanne C."/>
            <person name="Gautier V."/>
            <person name="Ament-Velasquez S.L."/>
            <person name="Kruys A."/>
            <person name="Hutchinson M.I."/>
            <person name="Powell A.J."/>
            <person name="Barry K."/>
            <person name="Miller A.N."/>
            <person name="Grigoriev I.V."/>
            <person name="Debuchy R."/>
            <person name="Gladieux P."/>
            <person name="Thoren M.H."/>
            <person name="Johannesson H."/>
        </authorList>
    </citation>
    <scope>NUCLEOTIDE SEQUENCE</scope>
    <source>
        <strain evidence="2">CBS 103.79</strain>
    </source>
</reference>
<feature type="region of interest" description="Disordered" evidence="1">
    <location>
        <begin position="171"/>
        <end position="275"/>
    </location>
</feature>
<dbReference type="AlphaFoldDB" id="A0AAN6MK13"/>
<dbReference type="PRINTS" id="PR01217">
    <property type="entry name" value="PRICHEXTENSN"/>
</dbReference>
<organism evidence="2 3">
    <name type="scientific">Staphylotrichum tortipilum</name>
    <dbReference type="NCBI Taxonomy" id="2831512"/>
    <lineage>
        <taxon>Eukaryota</taxon>
        <taxon>Fungi</taxon>
        <taxon>Dikarya</taxon>
        <taxon>Ascomycota</taxon>
        <taxon>Pezizomycotina</taxon>
        <taxon>Sordariomycetes</taxon>
        <taxon>Sordariomycetidae</taxon>
        <taxon>Sordariales</taxon>
        <taxon>Chaetomiaceae</taxon>
        <taxon>Staphylotrichum</taxon>
    </lineage>
</organism>
<dbReference type="EMBL" id="MU855561">
    <property type="protein sequence ID" value="KAK3901694.1"/>
    <property type="molecule type" value="Genomic_DNA"/>
</dbReference>
<feature type="compositionally biased region" description="Polar residues" evidence="1">
    <location>
        <begin position="76"/>
        <end position="86"/>
    </location>
</feature>
<accession>A0AAN6MK13</accession>
<feature type="region of interest" description="Disordered" evidence="1">
    <location>
        <begin position="1"/>
        <end position="100"/>
    </location>
</feature>
<evidence type="ECO:0000313" key="3">
    <source>
        <dbReference type="Proteomes" id="UP001303889"/>
    </source>
</evidence>
<feature type="compositionally biased region" description="Basic residues" evidence="1">
    <location>
        <begin position="33"/>
        <end position="51"/>
    </location>
</feature>
<feature type="compositionally biased region" description="Basic and acidic residues" evidence="1">
    <location>
        <begin position="1"/>
        <end position="11"/>
    </location>
</feature>
<protein>
    <submittedName>
        <fullName evidence="2">Uncharacterized protein</fullName>
    </submittedName>
</protein>
<sequence>MTDTLKPEAATRPKAAPKPRAPPQPKVTPKPKASPKPKATPKPKTAPKPKAARYTPKVAPTIPMTATPAVADQVGTDKNVQVNGNHRINEPPVEAKETPATSNTANLFITNPTQAPVITDSTPPVPTSPKSWTPGPPITIPEFKLGFTKHLIIHPPTPPPPTIPRALKRRREDLDPPSSSSDEADPHDRSMDDDYVPLGPGPLPWAPKLSKPARKRTETTKRRLTVPETTVPRRVATPPSPVDSGRPPSLVNSGRPSSPLDVGTPPPTSPDDLDLGIWVAAPDTLRLHPTPLGTATALGSIFCERCFRDEVARWARARERVIRALYLLGEDKALQEVRVLGEEVRLVEKGGDLGRLGRNGEGGRTGGVRFKEKEGALEDNRRIKKEGRDRADSARPGGWQAPKIIEYPPEVIGLVLLHILAERPDAGLDANQHAELTSLLEALRIDMGINPHFITRITTTCKTMLVRWRTTKLFQCDSTNPSAPWWSSPTAPTAADGPVSFPTSYLGLTIAGKTTPPSPSTLSSHESAAAHARGPGPATTPLSTLAHTRGTTTSPATLLLAIGRILARAKTTLPATISPILIPTDTAPPPIFRDLSPSAPLPCLYCSSSDAQLVHAARNRNPHRELTTLRKPWEDALEWCFGMGAEDTGSVRDWEEWVERLKGVRGVREFER</sequence>
<dbReference type="Proteomes" id="UP001303889">
    <property type="component" value="Unassembled WGS sequence"/>
</dbReference>
<name>A0AAN6MK13_9PEZI</name>
<feature type="region of interest" description="Disordered" evidence="1">
    <location>
        <begin position="515"/>
        <end position="549"/>
    </location>
</feature>
<proteinExistence type="predicted"/>
<keyword evidence="3" id="KW-1185">Reference proteome</keyword>